<dbReference type="EMBL" id="QCYY01002395">
    <property type="protein sequence ID" value="ROT70720.1"/>
    <property type="molecule type" value="Genomic_DNA"/>
</dbReference>
<gene>
    <name evidence="3" type="ORF">C7M84_010989</name>
</gene>
<evidence type="ECO:0000256" key="2">
    <source>
        <dbReference type="SAM" id="SignalP"/>
    </source>
</evidence>
<dbReference type="AlphaFoldDB" id="A0A423T2J2"/>
<reference evidence="3 4" key="1">
    <citation type="submission" date="2018-04" db="EMBL/GenBank/DDBJ databases">
        <authorList>
            <person name="Zhang X."/>
            <person name="Yuan J."/>
            <person name="Li F."/>
            <person name="Xiang J."/>
        </authorList>
    </citation>
    <scope>NUCLEOTIDE SEQUENCE [LARGE SCALE GENOMIC DNA]</scope>
    <source>
        <tissue evidence="3">Muscle</tissue>
    </source>
</reference>
<feature type="compositionally biased region" description="Basic residues" evidence="1">
    <location>
        <begin position="148"/>
        <end position="157"/>
    </location>
</feature>
<comment type="caution">
    <text evidence="3">The sequence shown here is derived from an EMBL/GenBank/DDBJ whole genome shotgun (WGS) entry which is preliminary data.</text>
</comment>
<evidence type="ECO:0000313" key="4">
    <source>
        <dbReference type="Proteomes" id="UP000283509"/>
    </source>
</evidence>
<evidence type="ECO:0000256" key="1">
    <source>
        <dbReference type="SAM" id="MobiDB-lite"/>
    </source>
</evidence>
<protein>
    <submittedName>
        <fullName evidence="3">Uncharacterized protein</fullName>
    </submittedName>
</protein>
<proteinExistence type="predicted"/>
<reference evidence="3 4" key="2">
    <citation type="submission" date="2019-01" db="EMBL/GenBank/DDBJ databases">
        <title>The decoding of complex shrimp genome reveals the adaptation for benthos swimmer, frequently molting mechanism and breeding impact on genome.</title>
        <authorList>
            <person name="Sun Y."/>
            <person name="Gao Y."/>
            <person name="Yu Y."/>
        </authorList>
    </citation>
    <scope>NUCLEOTIDE SEQUENCE [LARGE SCALE GENOMIC DNA]</scope>
    <source>
        <tissue evidence="3">Muscle</tissue>
    </source>
</reference>
<feature type="region of interest" description="Disordered" evidence="1">
    <location>
        <begin position="127"/>
        <end position="164"/>
    </location>
</feature>
<feature type="signal peptide" evidence="2">
    <location>
        <begin position="1"/>
        <end position="18"/>
    </location>
</feature>
<accession>A0A423T2J2</accession>
<feature type="chain" id="PRO_5019014778" evidence="2">
    <location>
        <begin position="19"/>
        <end position="197"/>
    </location>
</feature>
<keyword evidence="4" id="KW-1185">Reference proteome</keyword>
<dbReference type="Proteomes" id="UP000283509">
    <property type="component" value="Unassembled WGS sequence"/>
</dbReference>
<evidence type="ECO:0000313" key="3">
    <source>
        <dbReference type="EMBL" id="ROT70720.1"/>
    </source>
</evidence>
<name>A0A423T2J2_PENVA</name>
<keyword evidence="2" id="KW-0732">Signal</keyword>
<sequence>MVVGTLLLSVALAVGGLAQSPIYREHYAYPQYPGYQAYQPVPSVDPRAYTPLSSYYQSGATSPPVYQPTEAPVESAKTLFQPVQYLAAQYQPAAAVYQPYGQYTFGFAAETWPARRPAAPTARCGAPTLGHPGGRGGQGSLPQSLQRGSHRRRRGSRCRLMEQATGPSASRRIFPLAGYLTLVLPSRRRLVPSEPQP</sequence>
<organism evidence="3 4">
    <name type="scientific">Penaeus vannamei</name>
    <name type="common">Whiteleg shrimp</name>
    <name type="synonym">Litopenaeus vannamei</name>
    <dbReference type="NCBI Taxonomy" id="6689"/>
    <lineage>
        <taxon>Eukaryota</taxon>
        <taxon>Metazoa</taxon>
        <taxon>Ecdysozoa</taxon>
        <taxon>Arthropoda</taxon>
        <taxon>Crustacea</taxon>
        <taxon>Multicrustacea</taxon>
        <taxon>Malacostraca</taxon>
        <taxon>Eumalacostraca</taxon>
        <taxon>Eucarida</taxon>
        <taxon>Decapoda</taxon>
        <taxon>Dendrobranchiata</taxon>
        <taxon>Penaeoidea</taxon>
        <taxon>Penaeidae</taxon>
        <taxon>Penaeus</taxon>
    </lineage>
</organism>